<protein>
    <submittedName>
        <fullName evidence="1">Uncharacterized protein</fullName>
    </submittedName>
</protein>
<evidence type="ECO:0000313" key="1">
    <source>
        <dbReference type="EMBL" id="KAI3745630.1"/>
    </source>
</evidence>
<reference evidence="1 2" key="2">
    <citation type="journal article" date="2022" name="Mol. Ecol. Resour.">
        <title>The genomes of chicory, endive, great burdock and yacon provide insights into Asteraceae paleo-polyploidization history and plant inulin production.</title>
        <authorList>
            <person name="Fan W."/>
            <person name="Wang S."/>
            <person name="Wang H."/>
            <person name="Wang A."/>
            <person name="Jiang F."/>
            <person name="Liu H."/>
            <person name="Zhao H."/>
            <person name="Xu D."/>
            <person name="Zhang Y."/>
        </authorList>
    </citation>
    <scope>NUCLEOTIDE SEQUENCE [LARGE SCALE GENOMIC DNA]</scope>
    <source>
        <strain evidence="2">cv. Niubang</strain>
    </source>
</reference>
<name>A0ACB9DGS7_ARCLA</name>
<gene>
    <name evidence="1" type="ORF">L6452_08031</name>
</gene>
<keyword evidence="2" id="KW-1185">Reference proteome</keyword>
<sequence length="138" mass="15779">MDASTSPAAMFIDFKSFPACGYTLKSIDEVDNLPQSPTPAFVDYAPLIDTVDITLALFMGVAATYNHDTQIFEYCSGSLKPLWRRMRKLMLSCSQTIQTSWNDQEKLETPFSKEKVVAETKIMYEVERKFLFLENVLR</sequence>
<dbReference type="EMBL" id="CM042049">
    <property type="protein sequence ID" value="KAI3745630.1"/>
    <property type="molecule type" value="Genomic_DNA"/>
</dbReference>
<evidence type="ECO:0000313" key="2">
    <source>
        <dbReference type="Proteomes" id="UP001055879"/>
    </source>
</evidence>
<comment type="caution">
    <text evidence="1">The sequence shown here is derived from an EMBL/GenBank/DDBJ whole genome shotgun (WGS) entry which is preliminary data.</text>
</comment>
<accession>A0ACB9DGS7</accession>
<organism evidence="1 2">
    <name type="scientific">Arctium lappa</name>
    <name type="common">Greater burdock</name>
    <name type="synonym">Lappa major</name>
    <dbReference type="NCBI Taxonomy" id="4217"/>
    <lineage>
        <taxon>Eukaryota</taxon>
        <taxon>Viridiplantae</taxon>
        <taxon>Streptophyta</taxon>
        <taxon>Embryophyta</taxon>
        <taxon>Tracheophyta</taxon>
        <taxon>Spermatophyta</taxon>
        <taxon>Magnoliopsida</taxon>
        <taxon>eudicotyledons</taxon>
        <taxon>Gunneridae</taxon>
        <taxon>Pentapetalae</taxon>
        <taxon>asterids</taxon>
        <taxon>campanulids</taxon>
        <taxon>Asterales</taxon>
        <taxon>Asteraceae</taxon>
        <taxon>Carduoideae</taxon>
        <taxon>Cardueae</taxon>
        <taxon>Arctiinae</taxon>
        <taxon>Arctium</taxon>
    </lineage>
</organism>
<reference evidence="2" key="1">
    <citation type="journal article" date="2022" name="Mol. Ecol. Resour.">
        <title>The genomes of chicory, endive, great burdock and yacon provide insights into Asteraceae palaeo-polyploidization history and plant inulin production.</title>
        <authorList>
            <person name="Fan W."/>
            <person name="Wang S."/>
            <person name="Wang H."/>
            <person name="Wang A."/>
            <person name="Jiang F."/>
            <person name="Liu H."/>
            <person name="Zhao H."/>
            <person name="Xu D."/>
            <person name="Zhang Y."/>
        </authorList>
    </citation>
    <scope>NUCLEOTIDE SEQUENCE [LARGE SCALE GENOMIC DNA]</scope>
    <source>
        <strain evidence="2">cv. Niubang</strain>
    </source>
</reference>
<dbReference type="Proteomes" id="UP001055879">
    <property type="component" value="Linkage Group LG03"/>
</dbReference>
<proteinExistence type="predicted"/>